<dbReference type="EMBL" id="JAYMGO010000012">
    <property type="protein sequence ID" value="KAL1264836.1"/>
    <property type="molecule type" value="Genomic_DNA"/>
</dbReference>
<gene>
    <name evidence="1" type="ORF">QQF64_005191</name>
</gene>
<sequence>MIRDIHSRIIDGCWLVWSRTEIASSAQQTGQITSDHHGHQLHTTLTDPTLMFNDVSETSGWISGDFSREDAHIF</sequence>
<accession>A0ABR3MK26</accession>
<proteinExistence type="predicted"/>
<keyword evidence="2" id="KW-1185">Reference proteome</keyword>
<comment type="caution">
    <text evidence="1">The sequence shown here is derived from an EMBL/GenBank/DDBJ whole genome shotgun (WGS) entry which is preliminary data.</text>
</comment>
<evidence type="ECO:0000313" key="1">
    <source>
        <dbReference type="EMBL" id="KAL1264836.1"/>
    </source>
</evidence>
<reference evidence="1 2" key="1">
    <citation type="submission" date="2023-09" db="EMBL/GenBank/DDBJ databases">
        <authorList>
            <person name="Wang M."/>
        </authorList>
    </citation>
    <scope>NUCLEOTIDE SEQUENCE [LARGE SCALE GENOMIC DNA]</scope>
    <source>
        <strain evidence="1">GT-2023</strain>
        <tissue evidence="1">Liver</tissue>
    </source>
</reference>
<dbReference type="Proteomes" id="UP001558613">
    <property type="component" value="Unassembled WGS sequence"/>
</dbReference>
<organism evidence="1 2">
    <name type="scientific">Cirrhinus molitorella</name>
    <name type="common">mud carp</name>
    <dbReference type="NCBI Taxonomy" id="172907"/>
    <lineage>
        <taxon>Eukaryota</taxon>
        <taxon>Metazoa</taxon>
        <taxon>Chordata</taxon>
        <taxon>Craniata</taxon>
        <taxon>Vertebrata</taxon>
        <taxon>Euteleostomi</taxon>
        <taxon>Actinopterygii</taxon>
        <taxon>Neopterygii</taxon>
        <taxon>Teleostei</taxon>
        <taxon>Ostariophysi</taxon>
        <taxon>Cypriniformes</taxon>
        <taxon>Cyprinidae</taxon>
        <taxon>Labeoninae</taxon>
        <taxon>Labeonini</taxon>
        <taxon>Cirrhinus</taxon>
    </lineage>
</organism>
<protein>
    <submittedName>
        <fullName evidence="1">Uncharacterized protein</fullName>
    </submittedName>
</protein>
<evidence type="ECO:0000313" key="2">
    <source>
        <dbReference type="Proteomes" id="UP001558613"/>
    </source>
</evidence>
<name>A0ABR3MK26_9TELE</name>